<evidence type="ECO:0000256" key="1">
    <source>
        <dbReference type="ARBA" id="ARBA00004167"/>
    </source>
</evidence>
<organism evidence="7">
    <name type="scientific">viral metagenome</name>
    <dbReference type="NCBI Taxonomy" id="1070528"/>
    <lineage>
        <taxon>unclassified sequences</taxon>
        <taxon>metagenomes</taxon>
        <taxon>organismal metagenomes</taxon>
    </lineage>
</organism>
<comment type="subcellular location">
    <subcellularLocation>
        <location evidence="1">Membrane</location>
        <topology evidence="1">Single-pass membrane protein</topology>
    </subcellularLocation>
</comment>
<dbReference type="SUPFAM" id="SSF52833">
    <property type="entry name" value="Thioredoxin-like"/>
    <property type="match status" value="1"/>
</dbReference>
<dbReference type="GO" id="GO:0005783">
    <property type="term" value="C:endoplasmic reticulum"/>
    <property type="evidence" value="ECO:0007669"/>
    <property type="project" value="TreeGrafter"/>
</dbReference>
<keyword evidence="2 5" id="KW-0812">Transmembrane</keyword>
<protein>
    <recommendedName>
        <fullName evidence="6">Thioredoxin domain-containing protein</fullName>
    </recommendedName>
</protein>
<dbReference type="InterPro" id="IPR036249">
    <property type="entry name" value="Thioredoxin-like_sf"/>
</dbReference>
<dbReference type="PRINTS" id="PR00312">
    <property type="entry name" value="CALSEQUESTRN"/>
</dbReference>
<feature type="domain" description="Thioredoxin" evidence="6">
    <location>
        <begin position="46"/>
        <end position="159"/>
    </location>
</feature>
<reference evidence="7" key="1">
    <citation type="journal article" date="2020" name="Nature">
        <title>Giant virus diversity and host interactions through global metagenomics.</title>
        <authorList>
            <person name="Schulz F."/>
            <person name="Roux S."/>
            <person name="Paez-Espino D."/>
            <person name="Jungbluth S."/>
            <person name="Walsh D.A."/>
            <person name="Denef V.J."/>
            <person name="McMahon K.D."/>
            <person name="Konstantinidis K.T."/>
            <person name="Eloe-Fadrosh E.A."/>
            <person name="Kyrpides N.C."/>
            <person name="Woyke T."/>
        </authorList>
    </citation>
    <scope>NUCLEOTIDE SEQUENCE</scope>
    <source>
        <strain evidence="7">GVMAG-M-3300023184-89</strain>
    </source>
</reference>
<dbReference type="InterPro" id="IPR013766">
    <property type="entry name" value="Thioredoxin_domain"/>
</dbReference>
<dbReference type="PANTHER" id="PTHR46426:SF1">
    <property type="entry name" value="PROTEIN DISULFIDE-ISOMERASE TMX3"/>
    <property type="match status" value="1"/>
</dbReference>
<dbReference type="PANTHER" id="PTHR46426">
    <property type="entry name" value="PROTEIN DISULFIDE-ISOMERASE TMX3"/>
    <property type="match status" value="1"/>
</dbReference>
<accession>A0A6C0IHY8</accession>
<evidence type="ECO:0000256" key="2">
    <source>
        <dbReference type="ARBA" id="ARBA00022692"/>
    </source>
</evidence>
<evidence type="ECO:0000259" key="6">
    <source>
        <dbReference type="PROSITE" id="PS51352"/>
    </source>
</evidence>
<dbReference type="CDD" id="cd02961">
    <property type="entry name" value="PDI_a_family"/>
    <property type="match status" value="1"/>
</dbReference>
<dbReference type="AlphaFoldDB" id="A0A6C0IHY8"/>
<evidence type="ECO:0000256" key="5">
    <source>
        <dbReference type="SAM" id="Phobius"/>
    </source>
</evidence>
<dbReference type="EMBL" id="MN740194">
    <property type="protein sequence ID" value="QHT92828.1"/>
    <property type="molecule type" value="Genomic_DNA"/>
</dbReference>
<dbReference type="Pfam" id="PF00085">
    <property type="entry name" value="Thioredoxin"/>
    <property type="match status" value="1"/>
</dbReference>
<keyword evidence="4 5" id="KW-0472">Membrane</keyword>
<sequence length="159" mass="18342">MFGLDAVKNMFSSVGSYKNFIIIFILTIIFIVAAIYTYRRYVSPKMNPKFVANSEFLPEEANNKPSEVAELYFFYTEWCPHCKKSMPIWQSLKSDLDNKEFKGVVLNFIEVDCDKDTALAEKFNVQGYPTIKLVKGNQVIEYDAKPSKDTLMEFLQTSL</sequence>
<evidence type="ECO:0000256" key="3">
    <source>
        <dbReference type="ARBA" id="ARBA00022989"/>
    </source>
</evidence>
<dbReference type="GO" id="GO:0016020">
    <property type="term" value="C:membrane"/>
    <property type="evidence" value="ECO:0007669"/>
    <property type="project" value="UniProtKB-SubCell"/>
</dbReference>
<feature type="transmembrane region" description="Helical" evidence="5">
    <location>
        <begin position="20"/>
        <end position="38"/>
    </location>
</feature>
<name>A0A6C0IHY8_9ZZZZ</name>
<proteinExistence type="predicted"/>
<evidence type="ECO:0000313" key="7">
    <source>
        <dbReference type="EMBL" id="QHT92828.1"/>
    </source>
</evidence>
<dbReference type="InterPro" id="IPR052250">
    <property type="entry name" value="PDI_TMX3"/>
</dbReference>
<keyword evidence="3 5" id="KW-1133">Transmembrane helix</keyword>
<evidence type="ECO:0000256" key="4">
    <source>
        <dbReference type="ARBA" id="ARBA00023136"/>
    </source>
</evidence>
<dbReference type="Gene3D" id="3.40.30.10">
    <property type="entry name" value="Glutaredoxin"/>
    <property type="match status" value="1"/>
</dbReference>
<dbReference type="PROSITE" id="PS51352">
    <property type="entry name" value="THIOREDOXIN_2"/>
    <property type="match status" value="1"/>
</dbReference>